<dbReference type="Gene3D" id="2.60.120.330">
    <property type="entry name" value="B-lactam Antibiotic, Isopenicillin N Synthase, Chain"/>
    <property type="match status" value="1"/>
</dbReference>
<comment type="pathway">
    <text evidence="1">Antibiotic biosynthesis.</text>
</comment>
<dbReference type="InterPro" id="IPR050231">
    <property type="entry name" value="Iron_ascorbate_oxido_reductase"/>
</dbReference>
<evidence type="ECO:0000256" key="3">
    <source>
        <dbReference type="RuleBase" id="RU003682"/>
    </source>
</evidence>
<keyword evidence="3" id="KW-0408">Iron</keyword>
<evidence type="ECO:0000313" key="6">
    <source>
        <dbReference type="Proteomes" id="UP000182498"/>
    </source>
</evidence>
<dbReference type="EMBL" id="FAUH01000017">
    <property type="protein sequence ID" value="CUU66976.1"/>
    <property type="molecule type" value="Genomic_DNA"/>
</dbReference>
<dbReference type="PANTHER" id="PTHR47990">
    <property type="entry name" value="2-OXOGLUTARATE (2OG) AND FE(II)-DEPENDENT OXYGENASE SUPERFAMILY PROTEIN-RELATED"/>
    <property type="match status" value="1"/>
</dbReference>
<dbReference type="Proteomes" id="UP000182498">
    <property type="component" value="Unassembled WGS sequence"/>
</dbReference>
<accession>A0A0X2NNF0</accession>
<dbReference type="Pfam" id="PF14226">
    <property type="entry name" value="DIOX_N"/>
    <property type="match status" value="1"/>
</dbReference>
<dbReference type="GO" id="GO:0051213">
    <property type="term" value="F:dioxygenase activity"/>
    <property type="evidence" value="ECO:0007669"/>
    <property type="project" value="UniProtKB-KW"/>
</dbReference>
<dbReference type="GO" id="GO:0017000">
    <property type="term" value="P:antibiotic biosynthetic process"/>
    <property type="evidence" value="ECO:0007669"/>
    <property type="project" value="UniProtKB-KW"/>
</dbReference>
<evidence type="ECO:0000259" key="4">
    <source>
        <dbReference type="PROSITE" id="PS51471"/>
    </source>
</evidence>
<feature type="domain" description="Fe2OG dioxygenase" evidence="4">
    <location>
        <begin position="201"/>
        <end position="322"/>
    </location>
</feature>
<comment type="similarity">
    <text evidence="3">Belongs to the iron/ascorbate-dependent oxidoreductase family.</text>
</comment>
<proteinExistence type="inferred from homology"/>
<sequence length="362" mass="40344">MVQTTTPTDIATTIATDNFTNAELGLETRMGGIGTETTDRSVPVIDLDNWDLTPEQWDAKAEEFWDAATTIGFFQLKNFGITRTEIEDAFATSARFFALPKETLETVAKPKGRNVGFEYKSQIRPSTGTPDEKESYQITRPLMDGLWIDEDANPSIAGFQEDSLAFETKCHEVAMRVLEFFAVKLGFEKDYFRKVHNPASDLHQCTLRMIHYMAMDAKDNVADPNGNPVWRAGAHTDFNLLTLLFQTDGQSGLQVMPGADAGQDVQAWTPVPAFTDVLTCNIGDMLMRWSDDRLKSNFHRVKAADIGVDIPERYSMPYFAQADRDAVIAGPEGKYEPMTAGEYLDMRIQANFGKAESAASTK</sequence>
<evidence type="ECO:0000256" key="2">
    <source>
        <dbReference type="ARBA" id="ARBA00023194"/>
    </source>
</evidence>
<name>A0A0X2NNF0_9CORY</name>
<reference evidence="6" key="1">
    <citation type="submission" date="2015-11" db="EMBL/GenBank/DDBJ databases">
        <authorList>
            <person name="Dugat-Bony E."/>
        </authorList>
    </citation>
    <scope>NUCLEOTIDE SEQUENCE [LARGE SCALE GENOMIC DNA]</scope>
    <source>
        <strain evidence="6">Mu292</strain>
    </source>
</reference>
<dbReference type="InterPro" id="IPR027443">
    <property type="entry name" value="IPNS-like_sf"/>
</dbReference>
<keyword evidence="5" id="KW-0223">Dioxygenase</keyword>
<keyword evidence="3" id="KW-0479">Metal-binding</keyword>
<dbReference type="RefSeq" id="WP_073884544.1">
    <property type="nucleotide sequence ID" value="NZ_FAUH01000017.1"/>
</dbReference>
<dbReference type="Pfam" id="PF03171">
    <property type="entry name" value="2OG-FeII_Oxy"/>
    <property type="match status" value="1"/>
</dbReference>
<protein>
    <submittedName>
        <fullName evidence="5">Isopenicillin N synthase and related dioxygenases</fullName>
    </submittedName>
</protein>
<dbReference type="PROSITE" id="PS51471">
    <property type="entry name" value="FE2OG_OXY"/>
    <property type="match status" value="1"/>
</dbReference>
<dbReference type="GO" id="GO:0046872">
    <property type="term" value="F:metal ion binding"/>
    <property type="evidence" value="ECO:0007669"/>
    <property type="project" value="UniProtKB-KW"/>
</dbReference>
<keyword evidence="6" id="KW-1185">Reference proteome</keyword>
<gene>
    <name evidence="5" type="ORF">CVAR292_02329</name>
</gene>
<dbReference type="SUPFAM" id="SSF51197">
    <property type="entry name" value="Clavaminate synthase-like"/>
    <property type="match status" value="1"/>
</dbReference>
<organism evidence="5 6">
    <name type="scientific">Corynebacterium variabile</name>
    <dbReference type="NCBI Taxonomy" id="1727"/>
    <lineage>
        <taxon>Bacteria</taxon>
        <taxon>Bacillati</taxon>
        <taxon>Actinomycetota</taxon>
        <taxon>Actinomycetes</taxon>
        <taxon>Mycobacteriales</taxon>
        <taxon>Corynebacteriaceae</taxon>
        <taxon>Corynebacterium</taxon>
    </lineage>
</organism>
<keyword evidence="3" id="KW-0560">Oxidoreductase</keyword>
<dbReference type="AlphaFoldDB" id="A0A0X2NNF0"/>
<evidence type="ECO:0000256" key="1">
    <source>
        <dbReference type="ARBA" id="ARBA00004792"/>
    </source>
</evidence>
<dbReference type="InterPro" id="IPR044861">
    <property type="entry name" value="IPNS-like_FE2OG_OXY"/>
</dbReference>
<dbReference type="InterPro" id="IPR026992">
    <property type="entry name" value="DIOX_N"/>
</dbReference>
<evidence type="ECO:0000313" key="5">
    <source>
        <dbReference type="EMBL" id="CUU66976.1"/>
    </source>
</evidence>
<dbReference type="InterPro" id="IPR005123">
    <property type="entry name" value="Oxoglu/Fe-dep_dioxygenase_dom"/>
</dbReference>
<dbReference type="OrthoDB" id="21825at2"/>
<keyword evidence="2" id="KW-0045">Antibiotic biosynthesis</keyword>